<sequence length="202" mass="22799">MTREKEHRQRLKYQVASARKKTLENQLAVQLTTELGMSETEAKLPGHRMSQWVLSRPGVRGPNQVLMEAAAGRASFIRNWRRVTKKVRLTPFDTEDLDLELSFGLATMQRGRLLRMIEETYQQDALLSSKQLSLICNITPPSLRSRLQKLREQGISRPGPGTFEEGPSPWWYAPLHLGHGPLPGGQFPPGDQTHRCPVLGAP</sequence>
<dbReference type="EMBL" id="BLRW01000074">
    <property type="protein sequence ID" value="GFP23251.1"/>
    <property type="molecule type" value="Genomic_DNA"/>
</dbReference>
<feature type="region of interest" description="Disordered" evidence="1">
    <location>
        <begin position="182"/>
        <end position="202"/>
    </location>
</feature>
<evidence type="ECO:0000313" key="2">
    <source>
        <dbReference type="EMBL" id="GFP23251.1"/>
    </source>
</evidence>
<evidence type="ECO:0000313" key="5">
    <source>
        <dbReference type="Proteomes" id="UP000588083"/>
    </source>
</evidence>
<evidence type="ECO:0000313" key="3">
    <source>
        <dbReference type="EMBL" id="GFP30991.1"/>
    </source>
</evidence>
<dbReference type="Proteomes" id="UP000588083">
    <property type="component" value="Unassembled WGS sequence"/>
</dbReference>
<reference evidence="4 5" key="1">
    <citation type="journal article" date="2020" name="Front. Microbiol.">
        <title>Single-cell genomics of novel Actinobacteria with the Wood-Ljungdahl pathway discovered in a serpentinizing system.</title>
        <authorList>
            <person name="Merino N."/>
            <person name="Kawai M."/>
            <person name="Boyd E.S."/>
            <person name="Colman D.R."/>
            <person name="McGlynn S.E."/>
            <person name="Nealson K.H."/>
            <person name="Kurokawa K."/>
            <person name="Hongoh Y."/>
        </authorList>
    </citation>
    <scope>NUCLEOTIDE SEQUENCE [LARGE SCALE GENOMIC DNA]</scope>
    <source>
        <strain evidence="2 4">S09_30</strain>
        <strain evidence="3 5">S34</strain>
    </source>
</reference>
<dbReference type="AlphaFoldDB" id="A0A6V8NVE1"/>
<keyword evidence="5" id="KW-1185">Reference proteome</keyword>
<name>A0A6V8NVE1_9ACTN</name>
<comment type="caution">
    <text evidence="2">The sequence shown here is derived from an EMBL/GenBank/DDBJ whole genome shotgun (WGS) entry which is preliminary data.</text>
</comment>
<dbReference type="InterPro" id="IPR012872">
    <property type="entry name" value="DUF1670"/>
</dbReference>
<proteinExistence type="predicted"/>
<gene>
    <name evidence="2" type="ORF">HKBW3S09_00718</name>
    <name evidence="3" type="ORF">HKBW3S34_01910</name>
</gene>
<evidence type="ECO:0000313" key="4">
    <source>
        <dbReference type="Proteomes" id="UP000585609"/>
    </source>
</evidence>
<protein>
    <submittedName>
        <fullName evidence="2">Uncharacterized protein</fullName>
    </submittedName>
</protein>
<dbReference type="Pfam" id="PF07900">
    <property type="entry name" value="DUF1670"/>
    <property type="match status" value="1"/>
</dbReference>
<dbReference type="EMBL" id="BLRZ01000137">
    <property type="protein sequence ID" value="GFP30991.1"/>
    <property type="molecule type" value="Genomic_DNA"/>
</dbReference>
<dbReference type="Proteomes" id="UP000585609">
    <property type="component" value="Unassembled WGS sequence"/>
</dbReference>
<accession>A0A6V8NVE1</accession>
<dbReference type="RefSeq" id="WP_176238124.1">
    <property type="nucleotide sequence ID" value="NZ_BLRZ01000137.1"/>
</dbReference>
<organism evidence="2 4">
    <name type="scientific">Candidatus Hakubella thermalkaliphila</name>
    <dbReference type="NCBI Taxonomy" id="2754717"/>
    <lineage>
        <taxon>Bacteria</taxon>
        <taxon>Bacillati</taxon>
        <taxon>Actinomycetota</taxon>
        <taxon>Actinomycetota incertae sedis</taxon>
        <taxon>Candidatus Hakubellales</taxon>
        <taxon>Candidatus Hakubellaceae</taxon>
        <taxon>Candidatus Hakubella</taxon>
    </lineage>
</organism>
<evidence type="ECO:0000256" key="1">
    <source>
        <dbReference type="SAM" id="MobiDB-lite"/>
    </source>
</evidence>